<accession>A0A7J6VFB8</accession>
<evidence type="ECO:0000313" key="2">
    <source>
        <dbReference type="EMBL" id="KAF5183573.1"/>
    </source>
</evidence>
<dbReference type="InterPro" id="IPR057232">
    <property type="entry name" value="DUF7910"/>
</dbReference>
<dbReference type="CDD" id="cd00257">
    <property type="entry name" value="beta-trefoil_FSCN-like"/>
    <property type="match status" value="1"/>
</dbReference>
<reference evidence="2 3" key="1">
    <citation type="submission" date="2020-06" db="EMBL/GenBank/DDBJ databases">
        <title>Transcriptomic and genomic resources for Thalictrum thalictroides and T. hernandezii: Facilitating candidate gene discovery in an emerging model plant lineage.</title>
        <authorList>
            <person name="Arias T."/>
            <person name="Riano-Pachon D.M."/>
            <person name="Di Stilio V.S."/>
        </authorList>
    </citation>
    <scope>NUCLEOTIDE SEQUENCE [LARGE SCALE GENOMIC DNA]</scope>
    <source>
        <strain evidence="3">cv. WT478/WT964</strain>
        <tissue evidence="2">Leaves</tissue>
    </source>
</reference>
<dbReference type="InterPro" id="IPR010431">
    <property type="entry name" value="Fascin"/>
</dbReference>
<dbReference type="Proteomes" id="UP000554482">
    <property type="component" value="Unassembled WGS sequence"/>
</dbReference>
<dbReference type="PANTHER" id="PTHR10551">
    <property type="entry name" value="FASCIN"/>
    <property type="match status" value="1"/>
</dbReference>
<dbReference type="OrthoDB" id="62120at2759"/>
<evidence type="ECO:0000259" key="1">
    <source>
        <dbReference type="Pfam" id="PF25490"/>
    </source>
</evidence>
<dbReference type="GO" id="GO:0015629">
    <property type="term" value="C:actin cytoskeleton"/>
    <property type="evidence" value="ECO:0007669"/>
    <property type="project" value="TreeGrafter"/>
</dbReference>
<feature type="domain" description="DUF7910" evidence="1">
    <location>
        <begin position="44"/>
        <end position="135"/>
    </location>
</feature>
<dbReference type="Pfam" id="PF25490">
    <property type="entry name" value="DUF7910"/>
    <property type="match status" value="1"/>
</dbReference>
<gene>
    <name evidence="2" type="ORF">FRX31_026840</name>
</gene>
<sequence length="167" mass="18327">MTRGGPSYSCKAGVLDYGRKIETESTFSNVDKFGAGGASMFLEQLRRVSQSKFQFRSSGGKFLSCDGEGNSVSAKAESPSTTETFYIERNNNNRVHIQLLSGAYLQATSSFQLTADYPGKPGWDDNMATFEMTIVSNNLHGDYQLANAFGHAKAEEVLTIFHDLLLK</sequence>
<keyword evidence="3" id="KW-1185">Reference proteome</keyword>
<dbReference type="Gene3D" id="2.80.10.50">
    <property type="match status" value="1"/>
</dbReference>
<name>A0A7J6VFB8_THATH</name>
<dbReference type="PANTHER" id="PTHR10551:SF9">
    <property type="entry name" value="FASCIN-2"/>
    <property type="match status" value="1"/>
</dbReference>
<dbReference type="GO" id="GO:0016477">
    <property type="term" value="P:cell migration"/>
    <property type="evidence" value="ECO:0007669"/>
    <property type="project" value="TreeGrafter"/>
</dbReference>
<organism evidence="2 3">
    <name type="scientific">Thalictrum thalictroides</name>
    <name type="common">Rue-anemone</name>
    <name type="synonym">Anemone thalictroides</name>
    <dbReference type="NCBI Taxonomy" id="46969"/>
    <lineage>
        <taxon>Eukaryota</taxon>
        <taxon>Viridiplantae</taxon>
        <taxon>Streptophyta</taxon>
        <taxon>Embryophyta</taxon>
        <taxon>Tracheophyta</taxon>
        <taxon>Spermatophyta</taxon>
        <taxon>Magnoliopsida</taxon>
        <taxon>Ranunculales</taxon>
        <taxon>Ranunculaceae</taxon>
        <taxon>Thalictroideae</taxon>
        <taxon>Thalictrum</taxon>
    </lineage>
</organism>
<dbReference type="AlphaFoldDB" id="A0A7J6VFB8"/>
<evidence type="ECO:0000313" key="3">
    <source>
        <dbReference type="Proteomes" id="UP000554482"/>
    </source>
</evidence>
<dbReference type="GO" id="GO:0005737">
    <property type="term" value="C:cytoplasm"/>
    <property type="evidence" value="ECO:0007669"/>
    <property type="project" value="TreeGrafter"/>
</dbReference>
<proteinExistence type="predicted"/>
<dbReference type="InterPro" id="IPR008999">
    <property type="entry name" value="Actin-crosslinking"/>
</dbReference>
<dbReference type="SUPFAM" id="SSF50405">
    <property type="entry name" value="Actin-crosslinking proteins"/>
    <property type="match status" value="1"/>
</dbReference>
<dbReference type="EMBL" id="JABWDY010033240">
    <property type="protein sequence ID" value="KAF5183573.1"/>
    <property type="molecule type" value="Genomic_DNA"/>
</dbReference>
<protein>
    <recommendedName>
        <fullName evidence="1">DUF7910 domain-containing protein</fullName>
    </recommendedName>
</protein>
<dbReference type="GO" id="GO:0051017">
    <property type="term" value="P:actin filament bundle assembly"/>
    <property type="evidence" value="ECO:0007669"/>
    <property type="project" value="TreeGrafter"/>
</dbReference>
<comment type="caution">
    <text evidence="2">The sequence shown here is derived from an EMBL/GenBank/DDBJ whole genome shotgun (WGS) entry which is preliminary data.</text>
</comment>
<dbReference type="GO" id="GO:0051015">
    <property type="term" value="F:actin filament binding"/>
    <property type="evidence" value="ECO:0007669"/>
    <property type="project" value="InterPro"/>
</dbReference>
<dbReference type="GO" id="GO:0007163">
    <property type="term" value="P:establishment or maintenance of cell polarity"/>
    <property type="evidence" value="ECO:0007669"/>
    <property type="project" value="TreeGrafter"/>
</dbReference>